<protein>
    <submittedName>
        <fullName evidence="1">Uncharacterized protein</fullName>
    </submittedName>
</protein>
<name>A0A6L2P5W3_TANCI</name>
<organism evidence="1">
    <name type="scientific">Tanacetum cinerariifolium</name>
    <name type="common">Dalmatian daisy</name>
    <name type="synonym">Chrysanthemum cinerariifolium</name>
    <dbReference type="NCBI Taxonomy" id="118510"/>
    <lineage>
        <taxon>Eukaryota</taxon>
        <taxon>Viridiplantae</taxon>
        <taxon>Streptophyta</taxon>
        <taxon>Embryophyta</taxon>
        <taxon>Tracheophyta</taxon>
        <taxon>Spermatophyta</taxon>
        <taxon>Magnoliopsida</taxon>
        <taxon>eudicotyledons</taxon>
        <taxon>Gunneridae</taxon>
        <taxon>Pentapetalae</taxon>
        <taxon>asterids</taxon>
        <taxon>campanulids</taxon>
        <taxon>Asterales</taxon>
        <taxon>Asteraceae</taxon>
        <taxon>Asteroideae</taxon>
        <taxon>Anthemideae</taxon>
        <taxon>Anthemidinae</taxon>
        <taxon>Tanacetum</taxon>
    </lineage>
</organism>
<evidence type="ECO:0000313" key="1">
    <source>
        <dbReference type="EMBL" id="GEU93821.1"/>
    </source>
</evidence>
<dbReference type="EMBL" id="BKCJ010010936">
    <property type="protein sequence ID" value="GEU93821.1"/>
    <property type="molecule type" value="Genomic_DNA"/>
</dbReference>
<proteinExistence type="predicted"/>
<accession>A0A6L2P5W3</accession>
<sequence length="106" mass="11859">MIKEGLQPLAKILEVLICLIALKKSCFNNSQYLLKRLKFIPSGPGDLDPEQHHTSSFISSMEIEASKNRQLKDLPLEGCGALLQQLEIDDDPRLCVAVKKEIVQLT</sequence>
<reference evidence="1" key="1">
    <citation type="journal article" date="2019" name="Sci. Rep.">
        <title>Draft genome of Tanacetum cinerariifolium, the natural source of mosquito coil.</title>
        <authorList>
            <person name="Yamashiro T."/>
            <person name="Shiraishi A."/>
            <person name="Satake H."/>
            <person name="Nakayama K."/>
        </authorList>
    </citation>
    <scope>NUCLEOTIDE SEQUENCE</scope>
</reference>
<comment type="caution">
    <text evidence="1">The sequence shown here is derived from an EMBL/GenBank/DDBJ whole genome shotgun (WGS) entry which is preliminary data.</text>
</comment>
<dbReference type="AlphaFoldDB" id="A0A6L2P5W3"/>
<gene>
    <name evidence="1" type="ORF">Tci_065799</name>
</gene>